<keyword evidence="2" id="KW-1185">Reference proteome</keyword>
<protein>
    <recommendedName>
        <fullName evidence="3">DUF3052 domain-containing protein</fullName>
    </recommendedName>
</protein>
<evidence type="ECO:0008006" key="3">
    <source>
        <dbReference type="Google" id="ProtNLM"/>
    </source>
</evidence>
<dbReference type="EMBL" id="LT629710">
    <property type="protein sequence ID" value="SDO73212.1"/>
    <property type="molecule type" value="Genomic_DNA"/>
</dbReference>
<name>A0A1H0LY99_9ACTN</name>
<dbReference type="Proteomes" id="UP000198741">
    <property type="component" value="Chromosome I"/>
</dbReference>
<dbReference type="STRING" id="1090615.SAMN04515671_1858"/>
<dbReference type="RefSeq" id="WP_090475709.1">
    <property type="nucleotide sequence ID" value="NZ_LT629710.1"/>
</dbReference>
<organism evidence="1 2">
    <name type="scientific">Nakamurella panacisegetis</name>
    <dbReference type="NCBI Taxonomy" id="1090615"/>
    <lineage>
        <taxon>Bacteria</taxon>
        <taxon>Bacillati</taxon>
        <taxon>Actinomycetota</taxon>
        <taxon>Actinomycetes</taxon>
        <taxon>Nakamurellales</taxon>
        <taxon>Nakamurellaceae</taxon>
        <taxon>Nakamurella</taxon>
    </lineage>
</organism>
<dbReference type="AlphaFoldDB" id="A0A1H0LY99"/>
<accession>A0A1H0LY99</accession>
<dbReference type="OrthoDB" id="9800461at2"/>
<sequence>MTAGYSRTPLPAKLGIKPGTDVLLLGDPLSFDLAALQTPVDRMPGGLYPVVLLFCPDRATLNGLFEPAKARQTVAGAVWVCWPKKSSGIVTDLDETSVREFGLANERVDVKVAAIDTTWSGLKFVTRRADRVRTAGP</sequence>
<evidence type="ECO:0000313" key="1">
    <source>
        <dbReference type="EMBL" id="SDO73212.1"/>
    </source>
</evidence>
<gene>
    <name evidence="1" type="ORF">SAMN04515671_1858</name>
</gene>
<reference evidence="1 2" key="1">
    <citation type="submission" date="2016-10" db="EMBL/GenBank/DDBJ databases">
        <authorList>
            <person name="de Groot N.N."/>
        </authorList>
    </citation>
    <scope>NUCLEOTIDE SEQUENCE [LARGE SCALE GENOMIC DNA]</scope>
    <source>
        <strain evidence="2">P4-7,KCTC 19426,CECT 7604</strain>
    </source>
</reference>
<evidence type="ECO:0000313" key="2">
    <source>
        <dbReference type="Proteomes" id="UP000198741"/>
    </source>
</evidence>
<proteinExistence type="predicted"/>